<dbReference type="RefSeq" id="WP_031576308.1">
    <property type="nucleotide sequence ID" value="NZ_DAMANS010000014.1"/>
</dbReference>
<evidence type="ECO:0000313" key="8">
    <source>
        <dbReference type="EMBL" id="SDI72766.1"/>
    </source>
</evidence>
<gene>
    <name evidence="8" type="ORF">SAMN05421804_10435</name>
</gene>
<dbReference type="AlphaFoldDB" id="A0A1G8MY27"/>
<dbReference type="InterPro" id="IPR004839">
    <property type="entry name" value="Aminotransferase_I/II_large"/>
</dbReference>
<evidence type="ECO:0000256" key="1">
    <source>
        <dbReference type="ARBA" id="ARBA00001933"/>
    </source>
</evidence>
<dbReference type="Gene3D" id="3.40.640.10">
    <property type="entry name" value="Type I PLP-dependent aspartate aminotransferase-like (Major domain)"/>
    <property type="match status" value="1"/>
</dbReference>
<dbReference type="Gene3D" id="3.90.1150.10">
    <property type="entry name" value="Aspartate Aminotransferase, domain 1"/>
    <property type="match status" value="1"/>
</dbReference>
<reference evidence="8 9" key="1">
    <citation type="submission" date="2016-10" db="EMBL/GenBank/DDBJ databases">
        <authorList>
            <person name="de Groot N.N."/>
        </authorList>
    </citation>
    <scope>NUCLEOTIDE SEQUENCE [LARGE SCALE GENOMIC DNA]</scope>
    <source>
        <strain evidence="8 9">CGMCC 1.5058</strain>
    </source>
</reference>
<keyword evidence="5" id="KW-0663">Pyridoxal phosphate</keyword>
<dbReference type="InterPro" id="IPR050596">
    <property type="entry name" value="AspAT/PAT-like"/>
</dbReference>
<dbReference type="GO" id="GO:0008483">
    <property type="term" value="F:transaminase activity"/>
    <property type="evidence" value="ECO:0007669"/>
    <property type="project" value="UniProtKB-KW"/>
</dbReference>
<organism evidence="8 9">
    <name type="scientific">Proteiniclasticum ruminis</name>
    <dbReference type="NCBI Taxonomy" id="398199"/>
    <lineage>
        <taxon>Bacteria</taxon>
        <taxon>Bacillati</taxon>
        <taxon>Bacillota</taxon>
        <taxon>Clostridia</taxon>
        <taxon>Eubacteriales</taxon>
        <taxon>Clostridiaceae</taxon>
        <taxon>Proteiniclasticum</taxon>
    </lineage>
</organism>
<comment type="cofactor">
    <cofactor evidence="1 6">
        <name>pyridoxal 5'-phosphate</name>
        <dbReference type="ChEBI" id="CHEBI:597326"/>
    </cofactor>
</comment>
<accession>A0A1G8MY27</accession>
<dbReference type="CDD" id="cd00609">
    <property type="entry name" value="AAT_like"/>
    <property type="match status" value="1"/>
</dbReference>
<proteinExistence type="inferred from homology"/>
<keyword evidence="3 6" id="KW-0032">Aminotransferase</keyword>
<feature type="domain" description="Aminotransferase class I/classII large" evidence="7">
    <location>
        <begin position="31"/>
        <end position="384"/>
    </location>
</feature>
<dbReference type="EMBL" id="FNDZ01000004">
    <property type="protein sequence ID" value="SDI72766.1"/>
    <property type="molecule type" value="Genomic_DNA"/>
</dbReference>
<dbReference type="GO" id="GO:0030170">
    <property type="term" value="F:pyridoxal phosphate binding"/>
    <property type="evidence" value="ECO:0007669"/>
    <property type="project" value="InterPro"/>
</dbReference>
<comment type="similarity">
    <text evidence="2 6">Belongs to the class-I pyridoxal-phosphate-dependent aminotransferase family.</text>
</comment>
<dbReference type="InterPro" id="IPR015424">
    <property type="entry name" value="PyrdxlP-dep_Trfase"/>
</dbReference>
<dbReference type="NCBIfam" id="NF005744">
    <property type="entry name" value="PRK07568.1"/>
    <property type="match status" value="1"/>
</dbReference>
<evidence type="ECO:0000256" key="2">
    <source>
        <dbReference type="ARBA" id="ARBA00007441"/>
    </source>
</evidence>
<protein>
    <recommendedName>
        <fullName evidence="6">Aminotransferase</fullName>
        <ecNumber evidence="6">2.6.1.-</ecNumber>
    </recommendedName>
</protein>
<dbReference type="Pfam" id="PF00155">
    <property type="entry name" value="Aminotran_1_2"/>
    <property type="match status" value="1"/>
</dbReference>
<evidence type="ECO:0000256" key="6">
    <source>
        <dbReference type="RuleBase" id="RU000481"/>
    </source>
</evidence>
<dbReference type="Proteomes" id="UP000183255">
    <property type="component" value="Unassembled WGS sequence"/>
</dbReference>
<dbReference type="EC" id="2.6.1.-" evidence="6"/>
<evidence type="ECO:0000256" key="4">
    <source>
        <dbReference type="ARBA" id="ARBA00022679"/>
    </source>
</evidence>
<dbReference type="InterPro" id="IPR004838">
    <property type="entry name" value="NHTrfase_class1_PyrdxlP-BS"/>
</dbReference>
<evidence type="ECO:0000256" key="5">
    <source>
        <dbReference type="ARBA" id="ARBA00022898"/>
    </source>
</evidence>
<evidence type="ECO:0000313" key="9">
    <source>
        <dbReference type="Proteomes" id="UP000183255"/>
    </source>
</evidence>
<sequence>MKLSNRINEMKFSPIRKLSPYAQTARKKGLKVLGLNIGQPDIETPPQFMETVKKFDDKVLKYSESRGEAVLVESFIRYYKDYGIEFTEENLIITNGGSEALQFALFSLLNPDEEVLIPEPFYTNYSSFTDIVGCKVRPITTYGDDGFHLPKMETMESLITEKTRAILISSPSNPTGTIYSKDEIRMLADLCLKYDLYLISDEVYREFVYDGLEVHSPMDIPEIEDRVVLIDSISKRYSACGARIGLVASRNKTIIQAMMKLAQSRLCAPTLEQVAAAALYETPKSYFEAVKKEYQERRDILFEGISKIPHVKVKKPTGAFYMMIELPIDNAEDFCMWILEKFSYKNTTIMMAPAEGFYFTKGLGVKEVRLSYCINQEDLTLAVEILKLALEEYNRA</sequence>
<dbReference type="PROSITE" id="PS00105">
    <property type="entry name" value="AA_TRANSFER_CLASS_1"/>
    <property type="match status" value="1"/>
</dbReference>
<evidence type="ECO:0000256" key="3">
    <source>
        <dbReference type="ARBA" id="ARBA00022576"/>
    </source>
</evidence>
<keyword evidence="4 6" id="KW-0808">Transferase</keyword>
<evidence type="ECO:0000259" key="7">
    <source>
        <dbReference type="Pfam" id="PF00155"/>
    </source>
</evidence>
<dbReference type="InterPro" id="IPR015422">
    <property type="entry name" value="PyrdxlP-dep_Trfase_small"/>
</dbReference>
<dbReference type="PANTHER" id="PTHR46383">
    <property type="entry name" value="ASPARTATE AMINOTRANSFERASE"/>
    <property type="match status" value="1"/>
</dbReference>
<dbReference type="SUPFAM" id="SSF53383">
    <property type="entry name" value="PLP-dependent transferases"/>
    <property type="match status" value="1"/>
</dbReference>
<name>A0A1G8MY27_9CLOT</name>
<dbReference type="GO" id="GO:0006520">
    <property type="term" value="P:amino acid metabolic process"/>
    <property type="evidence" value="ECO:0007669"/>
    <property type="project" value="InterPro"/>
</dbReference>
<dbReference type="InterPro" id="IPR015421">
    <property type="entry name" value="PyrdxlP-dep_Trfase_major"/>
</dbReference>